<dbReference type="SMART" id="SM00717">
    <property type="entry name" value="SANT"/>
    <property type="match status" value="2"/>
</dbReference>
<dbReference type="EMBL" id="JAESVG020000007">
    <property type="protein sequence ID" value="KAG8625796.1"/>
    <property type="molecule type" value="Genomic_DNA"/>
</dbReference>
<dbReference type="CDD" id="cd00167">
    <property type="entry name" value="SANT"/>
    <property type="match status" value="1"/>
</dbReference>
<sequence>MASYIKAIRLARAAPHNKHRDKDKCAMLADLLVSPTPYTNKPDSKLYLIQSKDGRPLNPRTLAAKAGYIEAAATADHSAKSTKDKKKDESDKKKHEKHRSSSPSKEDKSKSSAEAKADSKKDKKNATAPKDDADKTEDKWTAEQDAKLIEMKTGDKTWKDISEDLGKPKWAVTARWKEIDPAKNEAGDKGKGEGNKPKENSGKTDQKPTDEKNEAANNSDADTWTPEQDAKLIELKAANKSWKDIATEMSKPRASLTARWKEINPATTDAQNKDTKDTNTPSANAEKKTPEHQQSSGADHLKQSKPSKPQPLSSPPPAPSPSGPRANEPLLTLKAYAALLSEDAAFFSHSELNQLWDLRDEADDEGKWERLASGFYDATGRRVHEGDVRGKVERMLGLG</sequence>
<name>A0A8K0KX85_9PEZI</name>
<dbReference type="Proteomes" id="UP000809789">
    <property type="component" value="Unassembled WGS sequence"/>
</dbReference>
<dbReference type="InterPro" id="IPR001005">
    <property type="entry name" value="SANT/Myb"/>
</dbReference>
<comment type="caution">
    <text evidence="3">The sequence shown here is derived from an EMBL/GenBank/DDBJ whole genome shotgun (WGS) entry which is preliminary data.</text>
</comment>
<gene>
    <name evidence="3" type="ORF">KVT40_006197</name>
</gene>
<feature type="compositionally biased region" description="Polar residues" evidence="1">
    <location>
        <begin position="215"/>
        <end position="226"/>
    </location>
</feature>
<feature type="domain" description="Myb-like" evidence="2">
    <location>
        <begin position="216"/>
        <end position="264"/>
    </location>
</feature>
<keyword evidence="4" id="KW-1185">Reference proteome</keyword>
<reference evidence="3" key="1">
    <citation type="submission" date="2021-07" db="EMBL/GenBank/DDBJ databases">
        <title>Elsinoe batatas strain:CRI-CJ2 Genome sequencing and assembly.</title>
        <authorList>
            <person name="Huang L."/>
        </authorList>
    </citation>
    <scope>NUCLEOTIDE SEQUENCE</scope>
    <source>
        <strain evidence="3">CRI-CJ2</strain>
    </source>
</reference>
<evidence type="ECO:0000313" key="4">
    <source>
        <dbReference type="Proteomes" id="UP000809789"/>
    </source>
</evidence>
<feature type="region of interest" description="Disordered" evidence="1">
    <location>
        <begin position="72"/>
        <end position="232"/>
    </location>
</feature>
<feature type="compositionally biased region" description="Basic and acidic residues" evidence="1">
    <location>
        <begin position="77"/>
        <end position="93"/>
    </location>
</feature>
<protein>
    <recommendedName>
        <fullName evidence="2">Myb-like domain-containing protein</fullName>
    </recommendedName>
</protein>
<feature type="compositionally biased region" description="Basic and acidic residues" evidence="1">
    <location>
        <begin position="104"/>
        <end position="167"/>
    </location>
</feature>
<accession>A0A8K0KX85</accession>
<dbReference type="OrthoDB" id="5427780at2759"/>
<dbReference type="Pfam" id="PF13921">
    <property type="entry name" value="Myb_DNA-bind_6"/>
    <property type="match status" value="1"/>
</dbReference>
<feature type="compositionally biased region" description="Pro residues" evidence="1">
    <location>
        <begin position="308"/>
        <end position="322"/>
    </location>
</feature>
<evidence type="ECO:0000313" key="3">
    <source>
        <dbReference type="EMBL" id="KAG8625796.1"/>
    </source>
</evidence>
<feature type="region of interest" description="Disordered" evidence="1">
    <location>
        <begin position="244"/>
        <end position="329"/>
    </location>
</feature>
<proteinExistence type="predicted"/>
<dbReference type="AlphaFoldDB" id="A0A8K0KX85"/>
<evidence type="ECO:0000256" key="1">
    <source>
        <dbReference type="SAM" id="MobiDB-lite"/>
    </source>
</evidence>
<organism evidence="3 4">
    <name type="scientific">Elsinoe batatas</name>
    <dbReference type="NCBI Taxonomy" id="2601811"/>
    <lineage>
        <taxon>Eukaryota</taxon>
        <taxon>Fungi</taxon>
        <taxon>Dikarya</taxon>
        <taxon>Ascomycota</taxon>
        <taxon>Pezizomycotina</taxon>
        <taxon>Dothideomycetes</taxon>
        <taxon>Dothideomycetidae</taxon>
        <taxon>Myriangiales</taxon>
        <taxon>Elsinoaceae</taxon>
        <taxon>Elsinoe</taxon>
    </lineage>
</organism>
<evidence type="ECO:0000259" key="2">
    <source>
        <dbReference type="PROSITE" id="PS50090"/>
    </source>
</evidence>
<feature type="domain" description="Myb-like" evidence="2">
    <location>
        <begin position="132"/>
        <end position="180"/>
    </location>
</feature>
<feature type="compositionally biased region" description="Basic and acidic residues" evidence="1">
    <location>
        <begin position="175"/>
        <end position="214"/>
    </location>
</feature>
<dbReference type="PROSITE" id="PS50090">
    <property type="entry name" value="MYB_LIKE"/>
    <property type="match status" value="2"/>
</dbReference>